<evidence type="ECO:0000313" key="3">
    <source>
        <dbReference type="EMBL" id="RPA84246.1"/>
    </source>
</evidence>
<feature type="transmembrane region" description="Helical" evidence="2">
    <location>
        <begin position="77"/>
        <end position="95"/>
    </location>
</feature>
<accession>A0A3N4IF65</accession>
<proteinExistence type="predicted"/>
<keyword evidence="2" id="KW-1133">Transmembrane helix</keyword>
<evidence type="ECO:0000256" key="1">
    <source>
        <dbReference type="SAM" id="MobiDB-lite"/>
    </source>
</evidence>
<sequence>MSALFRNTLSSMSSLPGPHRRRKKHKKRVRPPPPSPEELLELRAAHRTFEGAYFRTAVSQLSFSLVILKIFSSEFYSIGALFAAFGALVLLIAIWRRHMAVAQVEDINGALGENQERKGDTGRGVLGGRFRTSGGVVLVISIVSASSYILLMWLILRIGNGNNKQVELAKEMQAEREELHSYLY</sequence>
<dbReference type="STRING" id="1160509.A0A3N4IF65"/>
<dbReference type="EMBL" id="ML119660">
    <property type="protein sequence ID" value="RPA84246.1"/>
    <property type="molecule type" value="Genomic_DNA"/>
</dbReference>
<feature type="region of interest" description="Disordered" evidence="1">
    <location>
        <begin position="1"/>
        <end position="37"/>
    </location>
</feature>
<dbReference type="OrthoDB" id="2555434at2759"/>
<keyword evidence="2" id="KW-0472">Membrane</keyword>
<dbReference type="PANTHER" id="PTHR38646">
    <property type="entry name" value="YALI0F00814P"/>
    <property type="match status" value="1"/>
</dbReference>
<evidence type="ECO:0000256" key="2">
    <source>
        <dbReference type="SAM" id="Phobius"/>
    </source>
</evidence>
<dbReference type="PANTHER" id="PTHR38646:SF1">
    <property type="entry name" value="DUF202 DOMAIN-CONTAINING PROTEIN"/>
    <property type="match status" value="1"/>
</dbReference>
<reference evidence="3 4" key="1">
    <citation type="journal article" date="2018" name="Nat. Ecol. Evol.">
        <title>Pezizomycetes genomes reveal the molecular basis of ectomycorrhizal truffle lifestyle.</title>
        <authorList>
            <person name="Murat C."/>
            <person name="Payen T."/>
            <person name="Noel B."/>
            <person name="Kuo A."/>
            <person name="Morin E."/>
            <person name="Chen J."/>
            <person name="Kohler A."/>
            <person name="Krizsan K."/>
            <person name="Balestrini R."/>
            <person name="Da Silva C."/>
            <person name="Montanini B."/>
            <person name="Hainaut M."/>
            <person name="Levati E."/>
            <person name="Barry K.W."/>
            <person name="Belfiori B."/>
            <person name="Cichocki N."/>
            <person name="Clum A."/>
            <person name="Dockter R.B."/>
            <person name="Fauchery L."/>
            <person name="Guy J."/>
            <person name="Iotti M."/>
            <person name="Le Tacon F."/>
            <person name="Lindquist E.A."/>
            <person name="Lipzen A."/>
            <person name="Malagnac F."/>
            <person name="Mello A."/>
            <person name="Molinier V."/>
            <person name="Miyauchi S."/>
            <person name="Poulain J."/>
            <person name="Riccioni C."/>
            <person name="Rubini A."/>
            <person name="Sitrit Y."/>
            <person name="Splivallo R."/>
            <person name="Traeger S."/>
            <person name="Wang M."/>
            <person name="Zifcakova L."/>
            <person name="Wipf D."/>
            <person name="Zambonelli A."/>
            <person name="Paolocci F."/>
            <person name="Nowrousian M."/>
            <person name="Ottonello S."/>
            <person name="Baldrian P."/>
            <person name="Spatafora J.W."/>
            <person name="Henrissat B."/>
            <person name="Nagy L.G."/>
            <person name="Aury J.M."/>
            <person name="Wincker P."/>
            <person name="Grigoriev I.V."/>
            <person name="Bonfante P."/>
            <person name="Martin F.M."/>
        </authorList>
    </citation>
    <scope>NUCLEOTIDE SEQUENCE [LARGE SCALE GENOMIC DNA]</scope>
    <source>
        <strain evidence="3 4">RN42</strain>
    </source>
</reference>
<feature type="compositionally biased region" description="Basic residues" evidence="1">
    <location>
        <begin position="18"/>
        <end position="30"/>
    </location>
</feature>
<evidence type="ECO:0000313" key="4">
    <source>
        <dbReference type="Proteomes" id="UP000275078"/>
    </source>
</evidence>
<evidence type="ECO:0008006" key="5">
    <source>
        <dbReference type="Google" id="ProtNLM"/>
    </source>
</evidence>
<feature type="transmembrane region" description="Helical" evidence="2">
    <location>
        <begin position="136"/>
        <end position="156"/>
    </location>
</feature>
<protein>
    <recommendedName>
        <fullName evidence="5">DUF202 domain-containing protein</fullName>
    </recommendedName>
</protein>
<gene>
    <name evidence="3" type="ORF">BJ508DRAFT_304061</name>
</gene>
<keyword evidence="2" id="KW-0812">Transmembrane</keyword>
<name>A0A3N4IF65_ASCIM</name>
<keyword evidence="4" id="KW-1185">Reference proteome</keyword>
<dbReference type="Proteomes" id="UP000275078">
    <property type="component" value="Unassembled WGS sequence"/>
</dbReference>
<dbReference type="AlphaFoldDB" id="A0A3N4IF65"/>
<organism evidence="3 4">
    <name type="scientific">Ascobolus immersus RN42</name>
    <dbReference type="NCBI Taxonomy" id="1160509"/>
    <lineage>
        <taxon>Eukaryota</taxon>
        <taxon>Fungi</taxon>
        <taxon>Dikarya</taxon>
        <taxon>Ascomycota</taxon>
        <taxon>Pezizomycotina</taxon>
        <taxon>Pezizomycetes</taxon>
        <taxon>Pezizales</taxon>
        <taxon>Ascobolaceae</taxon>
        <taxon>Ascobolus</taxon>
    </lineage>
</organism>
<feature type="compositionally biased region" description="Polar residues" evidence="1">
    <location>
        <begin position="1"/>
        <end position="14"/>
    </location>
</feature>